<dbReference type="RefSeq" id="WP_242953407.1">
    <property type="nucleotide sequence ID" value="NZ_CP176629.1"/>
</dbReference>
<evidence type="ECO:0000313" key="1">
    <source>
        <dbReference type="EMBL" id="MCZ0690946.1"/>
    </source>
</evidence>
<keyword evidence="1" id="KW-0378">Hydrolase</keyword>
<protein>
    <submittedName>
        <fullName evidence="1">HpaII family restriction endonuclease</fullName>
        <ecNumber evidence="1">3.1.21.-</ecNumber>
    </submittedName>
</protein>
<comment type="caution">
    <text evidence="1">The sequence shown here is derived from an EMBL/GenBank/DDBJ whole genome shotgun (WGS) entry which is preliminary data.</text>
</comment>
<sequence length="360" mass="41067">MANKDGRMSGNKGEWSELYAFMKLLSQGRVYAANERVEKIDEVYYPILKIMREEVKGENIDYVIDNDLVHLEIQSKRVLSVSRKSLDDNANLLLQEIASHSGSFEVEEIASFANGIKVTKIKAPSTDTTDISMQIEDIHTNFIRNVGFSIKSEVGHAPTLMNAGTTTNFIYRVTGITPEQANEINAIDTRTKIKDRMAKIIEYGGSVKYCGMSHDGFKRNLIMVDSSMPEIIGNMLLYFYSEDVKECDKLVEMLGERDPLGYGDAMMYTYKFKKFLCSCALGMKPAKPWDGLDEANGGYIIVKANGEILAYHIYNRNFFEQYLLDNTILERASTSRHDYMSLYEEDGEMYIKMNLQVRFR</sequence>
<dbReference type="AlphaFoldDB" id="A0AAJ1GF91"/>
<reference evidence="1" key="1">
    <citation type="submission" date="2022-11" db="EMBL/GenBank/DDBJ databases">
        <title>Temperate bacteriophages infecting mucin-degrading bacterium Ruminococcus gnavus from the human gut.</title>
        <authorList>
            <person name="Buttimer C."/>
        </authorList>
    </citation>
    <scope>NUCLEOTIDE SEQUENCE</scope>
    <source>
        <strain evidence="1">CCUG 52279</strain>
    </source>
</reference>
<dbReference type="GO" id="GO:0004519">
    <property type="term" value="F:endonuclease activity"/>
    <property type="evidence" value="ECO:0007669"/>
    <property type="project" value="UniProtKB-KW"/>
</dbReference>
<keyword evidence="1" id="KW-0255">Endonuclease</keyword>
<keyword evidence="1" id="KW-0540">Nuclease</keyword>
<dbReference type="Proteomes" id="UP001076974">
    <property type="component" value="Unassembled WGS sequence"/>
</dbReference>
<dbReference type="InterPro" id="IPR019062">
    <property type="entry name" value="Restrct_endonuc_II_HpaII"/>
</dbReference>
<organism evidence="1 2">
    <name type="scientific">Mediterraneibacter gnavus</name>
    <name type="common">Ruminococcus gnavus</name>
    <dbReference type="NCBI Taxonomy" id="33038"/>
    <lineage>
        <taxon>Bacteria</taxon>
        <taxon>Bacillati</taxon>
        <taxon>Bacillota</taxon>
        <taxon>Clostridia</taxon>
        <taxon>Lachnospirales</taxon>
        <taxon>Lachnospiraceae</taxon>
        <taxon>Mediterraneibacter</taxon>
    </lineage>
</organism>
<evidence type="ECO:0000313" key="2">
    <source>
        <dbReference type="Proteomes" id="UP001076974"/>
    </source>
</evidence>
<accession>A0AAJ1GF91</accession>
<dbReference type="EC" id="3.1.21.-" evidence="1"/>
<dbReference type="GO" id="GO:0016787">
    <property type="term" value="F:hydrolase activity"/>
    <property type="evidence" value="ECO:0007669"/>
    <property type="project" value="UniProtKB-KW"/>
</dbReference>
<gene>
    <name evidence="1" type="ORF">OZZ16_13810</name>
</gene>
<dbReference type="Pfam" id="PF09561">
    <property type="entry name" value="RE_HpaII"/>
    <property type="match status" value="1"/>
</dbReference>
<proteinExistence type="predicted"/>
<name>A0AAJ1GF91_MEDGN</name>
<dbReference type="EMBL" id="JAPRBD010000028">
    <property type="protein sequence ID" value="MCZ0690946.1"/>
    <property type="molecule type" value="Genomic_DNA"/>
</dbReference>